<evidence type="ECO:0000313" key="5">
    <source>
        <dbReference type="Proteomes" id="UP000004946"/>
    </source>
</evidence>
<dbReference type="HOGENOM" id="CLU_131367_0_0_11"/>
<keyword evidence="5" id="KW-1185">Reference proteome</keyword>
<evidence type="ECO:0000256" key="1">
    <source>
        <dbReference type="ARBA" id="ARBA00022553"/>
    </source>
</evidence>
<proteinExistence type="predicted"/>
<feature type="domain" description="FHA" evidence="3">
    <location>
        <begin position="129"/>
        <end position="180"/>
    </location>
</feature>
<accession>E6JYQ9</accession>
<gene>
    <name evidence="4" type="ORF">HMPREF0620_0075</name>
</gene>
<dbReference type="Proteomes" id="UP000004946">
    <property type="component" value="Chromosome"/>
</dbReference>
<dbReference type="InterPro" id="IPR050923">
    <property type="entry name" value="Cell_Proc_Reg/RNA_Proc"/>
</dbReference>
<dbReference type="PATRIC" id="fig|864564.6.peg.1643"/>
<evidence type="ECO:0000256" key="2">
    <source>
        <dbReference type="SAM" id="MobiDB-lite"/>
    </source>
</evidence>
<dbReference type="PROSITE" id="PS50006">
    <property type="entry name" value="FHA_DOMAIN"/>
    <property type="match status" value="1"/>
</dbReference>
<dbReference type="InterPro" id="IPR008984">
    <property type="entry name" value="SMAD_FHA_dom_sf"/>
</dbReference>
<dbReference type="SUPFAM" id="SSF49879">
    <property type="entry name" value="SMAD/FHA domain"/>
    <property type="match status" value="1"/>
</dbReference>
<feature type="compositionally biased region" description="Polar residues" evidence="2">
    <location>
        <begin position="87"/>
        <end position="96"/>
    </location>
</feature>
<organism evidence="4 5">
    <name type="scientific">Parascardovia denticolens DSM 10105 = JCM 12538</name>
    <dbReference type="NCBI Taxonomy" id="864564"/>
    <lineage>
        <taxon>Bacteria</taxon>
        <taxon>Bacillati</taxon>
        <taxon>Actinomycetota</taxon>
        <taxon>Actinomycetes</taxon>
        <taxon>Bifidobacteriales</taxon>
        <taxon>Bifidobacteriaceae</taxon>
        <taxon>Parascardovia</taxon>
    </lineage>
</organism>
<name>E6JYQ9_PARDN</name>
<comment type="caution">
    <text evidence="4">The sequence shown here is derived from an EMBL/GenBank/DDBJ whole genome shotgun (WGS) entry which is preliminary data.</text>
</comment>
<sequence length="202" mass="21585">MMTDLTFAVMKYGFLILLWIFVFLAIQSLRKDVAQMSPAPRKRAERNKSSQSLPRAGSNAGQDMGAGAAPTPDRPVTPSMPYDESGPRSTSRTTAPAANGPTPVRKASVLTIIDGPLSGTTYTLGSQPITIGRAPDNTVILKDEFASSHHARVYIDPTSGRWAIEDLGSTNGTVVDGMRMTQPVILPSGVPVRIGGTTFELR</sequence>
<dbReference type="AlphaFoldDB" id="E6JYQ9"/>
<dbReference type="PANTHER" id="PTHR23308">
    <property type="entry name" value="NUCLEAR INHIBITOR OF PROTEIN PHOSPHATASE-1"/>
    <property type="match status" value="1"/>
</dbReference>
<dbReference type="SMART" id="SM00240">
    <property type="entry name" value="FHA"/>
    <property type="match status" value="1"/>
</dbReference>
<evidence type="ECO:0000259" key="3">
    <source>
        <dbReference type="PROSITE" id="PS50006"/>
    </source>
</evidence>
<dbReference type="Gene3D" id="2.60.200.20">
    <property type="match status" value="1"/>
</dbReference>
<dbReference type="KEGG" id="pdo:PSDT_1499"/>
<feature type="region of interest" description="Disordered" evidence="2">
    <location>
        <begin position="35"/>
        <end position="103"/>
    </location>
</feature>
<reference evidence="4 5" key="1">
    <citation type="submission" date="2010-12" db="EMBL/GenBank/DDBJ databases">
        <authorList>
            <person name="Muzny D."/>
            <person name="Qin X."/>
            <person name="Buhay C."/>
            <person name="Dugan-Rocha S."/>
            <person name="Ding Y."/>
            <person name="Chen G."/>
            <person name="Hawes A."/>
            <person name="Holder M."/>
            <person name="Jhangiani S."/>
            <person name="Johnson A."/>
            <person name="Khan Z."/>
            <person name="Li Z."/>
            <person name="Liu W."/>
            <person name="Liu X."/>
            <person name="Perez L."/>
            <person name="Shen H."/>
            <person name="Wang Q."/>
            <person name="Watt J."/>
            <person name="Xi L."/>
            <person name="Xin Y."/>
            <person name="Zhou J."/>
            <person name="Deng J."/>
            <person name="Jiang H."/>
            <person name="Liu Y."/>
            <person name="Qu J."/>
            <person name="Song X.-Z."/>
            <person name="Zhang L."/>
            <person name="Villasana D."/>
            <person name="Johnson A."/>
            <person name="Liu J."/>
            <person name="Liyanage D."/>
            <person name="Lorensuhewa L."/>
            <person name="Robinson T."/>
            <person name="Song A."/>
            <person name="Song B.-B."/>
            <person name="Dinh H."/>
            <person name="Thornton R."/>
            <person name="Coyle M."/>
            <person name="Francisco L."/>
            <person name="Jackson L."/>
            <person name="Javaid M."/>
            <person name="Korchina V."/>
            <person name="Kovar C."/>
            <person name="Mata R."/>
            <person name="Mathew T."/>
            <person name="Ngo R."/>
            <person name="Nguyen L."/>
            <person name="Nguyen N."/>
            <person name="Okwuonu G."/>
            <person name="Ongeri F."/>
            <person name="Pham C."/>
            <person name="Simmons D."/>
            <person name="Wilczek-Boney K."/>
            <person name="Hale W."/>
            <person name="Jakkamsetti A."/>
            <person name="Pham P."/>
            <person name="Ruth R."/>
            <person name="San Lucas F."/>
            <person name="Warren J."/>
            <person name="Zhang J."/>
            <person name="Zhao Z."/>
            <person name="Zhou C."/>
            <person name="Zhu D."/>
            <person name="Lee S."/>
            <person name="Bess C."/>
            <person name="Blankenburg K."/>
            <person name="Forbes L."/>
            <person name="Fu Q."/>
            <person name="Gubbala S."/>
            <person name="Hirani K."/>
            <person name="Jayaseelan J.C."/>
            <person name="Lara F."/>
            <person name="Munidasa M."/>
            <person name="Palculict T."/>
            <person name="Patil S."/>
            <person name="Pu L.-L."/>
            <person name="Saada N."/>
            <person name="Tang L."/>
            <person name="Weissenberger G."/>
            <person name="Zhu Y."/>
            <person name="Hemphill L."/>
            <person name="Shang Y."/>
            <person name="Youmans B."/>
            <person name="Ayvaz T."/>
            <person name="Ross M."/>
            <person name="Santibanez J."/>
            <person name="Aqrawi P."/>
            <person name="Gross S."/>
            <person name="Joshi V."/>
            <person name="Fowler G."/>
            <person name="Nazareth L."/>
            <person name="Reid J."/>
            <person name="Worley K."/>
            <person name="Petrosino J."/>
            <person name="Highlander S."/>
            <person name="Gibbs R."/>
        </authorList>
    </citation>
    <scope>NUCLEOTIDE SEQUENCE [LARGE SCALE GENOMIC DNA]</scope>
    <source>
        <strain evidence="4 5">DSM 10105</strain>
    </source>
</reference>
<dbReference type="InterPro" id="IPR000253">
    <property type="entry name" value="FHA_dom"/>
</dbReference>
<protein>
    <submittedName>
        <fullName evidence="4">FHA domain protein</fullName>
    </submittedName>
</protein>
<dbReference type="EMBL" id="AEON01000001">
    <property type="protein sequence ID" value="EFT83070.1"/>
    <property type="molecule type" value="Genomic_DNA"/>
</dbReference>
<dbReference type="Pfam" id="PF00498">
    <property type="entry name" value="FHA"/>
    <property type="match status" value="1"/>
</dbReference>
<evidence type="ECO:0000313" key="4">
    <source>
        <dbReference type="EMBL" id="EFT83070.1"/>
    </source>
</evidence>
<keyword evidence="1" id="KW-0597">Phosphoprotein</keyword>
<dbReference type="eggNOG" id="COG1716">
    <property type="taxonomic scope" value="Bacteria"/>
</dbReference>